<sequence length="262" mass="30036">MIDIKDRQGFERFWGKWKRQLSSLVTGTGGKLLCPEQGDMSFTETEDGFEVKPKYPVCFFSIPQKNSSASDKLVVFIDGTFEFRKGSQKGEAATLTSTHSNVAFFKPRADAESLKLDLIDAYHFDHFNEDPLKSAPHPVFHAQRNIRTDDTFGKFRQALKENNKNSEIIDMDQKRKNDLFGLKTFRLPTPQIDLFSLSAILAADHLTGQCQTNSKTYKSFKDFLDCISDTSVQAIQLSHQNVTRAELADHSHRFVWKWYSRH</sequence>
<dbReference type="Proteomes" id="UP000440498">
    <property type="component" value="Unassembled WGS sequence"/>
</dbReference>
<dbReference type="EMBL" id="WHUG01000003">
    <property type="protein sequence ID" value="MQA38517.1"/>
    <property type="molecule type" value="Genomic_DNA"/>
</dbReference>
<comment type="caution">
    <text evidence="1">The sequence shown here is derived from an EMBL/GenBank/DDBJ whole genome shotgun (WGS) entry which is preliminary data.</text>
</comment>
<reference evidence="1 2" key="1">
    <citation type="submission" date="2019-10" db="EMBL/GenBank/DDBJ databases">
        <title>Two novel species isolated from a subtropical stream in China.</title>
        <authorList>
            <person name="Lu H."/>
        </authorList>
    </citation>
    <scope>NUCLEOTIDE SEQUENCE [LARGE SCALE GENOMIC DNA]</scope>
    <source>
        <strain evidence="1 2">FT29W</strain>
    </source>
</reference>
<name>A0A6A7N0I3_9BURK</name>
<proteinExistence type="predicted"/>
<gene>
    <name evidence="1" type="ORF">GEV02_10180</name>
</gene>
<dbReference type="RefSeq" id="WP_152837874.1">
    <property type="nucleotide sequence ID" value="NZ_WHUG01000003.1"/>
</dbReference>
<organism evidence="1 2">
    <name type="scientific">Rugamonas aquatica</name>
    <dbReference type="NCBI Taxonomy" id="2743357"/>
    <lineage>
        <taxon>Bacteria</taxon>
        <taxon>Pseudomonadati</taxon>
        <taxon>Pseudomonadota</taxon>
        <taxon>Betaproteobacteria</taxon>
        <taxon>Burkholderiales</taxon>
        <taxon>Oxalobacteraceae</taxon>
        <taxon>Telluria group</taxon>
        <taxon>Rugamonas</taxon>
    </lineage>
</organism>
<keyword evidence="2" id="KW-1185">Reference proteome</keyword>
<accession>A0A6A7N0I3</accession>
<protein>
    <submittedName>
        <fullName evidence="1">Uncharacterized protein</fullName>
    </submittedName>
</protein>
<evidence type="ECO:0000313" key="1">
    <source>
        <dbReference type="EMBL" id="MQA38517.1"/>
    </source>
</evidence>
<evidence type="ECO:0000313" key="2">
    <source>
        <dbReference type="Proteomes" id="UP000440498"/>
    </source>
</evidence>
<dbReference type="AlphaFoldDB" id="A0A6A7N0I3"/>